<keyword evidence="1" id="KW-0678">Repressor</keyword>
<dbReference type="Gene3D" id="1.10.357.10">
    <property type="entry name" value="Tetracycline Repressor, domain 2"/>
    <property type="match status" value="1"/>
</dbReference>
<keyword evidence="4" id="KW-0804">Transcription</keyword>
<dbReference type="GO" id="GO:0046677">
    <property type="term" value="P:response to antibiotic"/>
    <property type="evidence" value="ECO:0007669"/>
    <property type="project" value="InterPro"/>
</dbReference>
<dbReference type="InterPro" id="IPR050109">
    <property type="entry name" value="HTH-type_TetR-like_transc_reg"/>
</dbReference>
<feature type="domain" description="HTH tetR-type" evidence="6">
    <location>
        <begin position="13"/>
        <end position="73"/>
    </location>
</feature>
<evidence type="ECO:0000256" key="4">
    <source>
        <dbReference type="ARBA" id="ARBA00023163"/>
    </source>
</evidence>
<keyword evidence="8" id="KW-1185">Reference proteome</keyword>
<evidence type="ECO:0000259" key="6">
    <source>
        <dbReference type="PROSITE" id="PS50977"/>
    </source>
</evidence>
<evidence type="ECO:0000256" key="2">
    <source>
        <dbReference type="ARBA" id="ARBA00023015"/>
    </source>
</evidence>
<protein>
    <submittedName>
        <fullName evidence="7">Regulatory protein TetR</fullName>
    </submittedName>
</protein>
<dbReference type="Pfam" id="PF02909">
    <property type="entry name" value="TetR_C_1"/>
    <property type="match status" value="1"/>
</dbReference>
<dbReference type="InterPro" id="IPR004111">
    <property type="entry name" value="Repressor_TetR_C"/>
</dbReference>
<dbReference type="OrthoDB" id="3818006at2"/>
<gene>
    <name evidence="7" type="ORF">FRACA_870024</name>
</gene>
<proteinExistence type="predicted"/>
<dbReference type="PRINTS" id="PR00400">
    <property type="entry name" value="TETREPRESSOR"/>
</dbReference>
<dbReference type="SUPFAM" id="SSF48498">
    <property type="entry name" value="Tetracyclin repressor-like, C-terminal domain"/>
    <property type="match status" value="1"/>
</dbReference>
<dbReference type="InterPro" id="IPR003012">
    <property type="entry name" value="Tet_transcr_reg_TetR"/>
</dbReference>
<evidence type="ECO:0000256" key="3">
    <source>
        <dbReference type="ARBA" id="ARBA00023125"/>
    </source>
</evidence>
<dbReference type="InterPro" id="IPR036271">
    <property type="entry name" value="Tet_transcr_reg_TetR-rel_C_sf"/>
</dbReference>
<reference evidence="7 8" key="1">
    <citation type="submission" date="2017-06" db="EMBL/GenBank/DDBJ databases">
        <authorList>
            <person name="Kim H.J."/>
            <person name="Triplett B.A."/>
        </authorList>
    </citation>
    <scope>NUCLEOTIDE SEQUENCE [LARGE SCALE GENOMIC DNA]</scope>
    <source>
        <strain evidence="7">FRACA_ARgP5</strain>
    </source>
</reference>
<dbReference type="PANTHER" id="PTHR30055:SF151">
    <property type="entry name" value="TRANSCRIPTIONAL REGULATORY PROTEIN"/>
    <property type="match status" value="1"/>
</dbReference>
<evidence type="ECO:0000313" key="8">
    <source>
        <dbReference type="Proteomes" id="UP000234331"/>
    </source>
</evidence>
<evidence type="ECO:0000256" key="5">
    <source>
        <dbReference type="PROSITE-ProRule" id="PRU00335"/>
    </source>
</evidence>
<dbReference type="GO" id="GO:0045892">
    <property type="term" value="P:negative regulation of DNA-templated transcription"/>
    <property type="evidence" value="ECO:0007669"/>
    <property type="project" value="InterPro"/>
</dbReference>
<dbReference type="PRINTS" id="PR00455">
    <property type="entry name" value="HTHTETR"/>
</dbReference>
<dbReference type="GO" id="GO:0000976">
    <property type="term" value="F:transcription cis-regulatory region binding"/>
    <property type="evidence" value="ECO:0007669"/>
    <property type="project" value="TreeGrafter"/>
</dbReference>
<dbReference type="EMBL" id="FZMO01000555">
    <property type="protein sequence ID" value="SNQ51949.1"/>
    <property type="molecule type" value="Genomic_DNA"/>
</dbReference>
<name>A0A2I2L214_9ACTN</name>
<evidence type="ECO:0000256" key="1">
    <source>
        <dbReference type="ARBA" id="ARBA00022491"/>
    </source>
</evidence>
<feature type="DNA-binding region" description="H-T-H motif" evidence="5">
    <location>
        <begin position="36"/>
        <end position="55"/>
    </location>
</feature>
<dbReference type="SUPFAM" id="SSF46689">
    <property type="entry name" value="Homeodomain-like"/>
    <property type="match status" value="1"/>
</dbReference>
<accession>A0A2I2L214</accession>
<organism evidence="7 8">
    <name type="scientific">Frankia canadensis</name>
    <dbReference type="NCBI Taxonomy" id="1836972"/>
    <lineage>
        <taxon>Bacteria</taxon>
        <taxon>Bacillati</taxon>
        <taxon>Actinomycetota</taxon>
        <taxon>Actinomycetes</taxon>
        <taxon>Frankiales</taxon>
        <taxon>Frankiaceae</taxon>
        <taxon>Frankia</taxon>
    </lineage>
</organism>
<dbReference type="InterPro" id="IPR001647">
    <property type="entry name" value="HTH_TetR"/>
</dbReference>
<dbReference type="PANTHER" id="PTHR30055">
    <property type="entry name" value="HTH-TYPE TRANSCRIPTIONAL REGULATOR RUTR"/>
    <property type="match status" value="1"/>
</dbReference>
<keyword evidence="2" id="KW-0805">Transcription regulation</keyword>
<keyword evidence="3 5" id="KW-0238">DNA-binding</keyword>
<dbReference type="InterPro" id="IPR009057">
    <property type="entry name" value="Homeodomain-like_sf"/>
</dbReference>
<sequence>MAADARRRPRVGGLSTERLVDAAIEVLREGGLEALTVREVAHRLDTSSASLYRHITSRDELLVLIVDRSLGAVRLPRDGTRGGWRERAESLMREVRHVLLHHPLPVGTVLSRPVWGPNTLRVVDAFLTIFLDAGLDAEQATHAASTLLDFVVGSAAIQRGNAGRWPRGEAQETQLDRLTALLPDDDLRGLRAAGAAFTSARASDVFIEGLAIVLDGIAHRVQRGAPPPARP</sequence>
<dbReference type="Proteomes" id="UP000234331">
    <property type="component" value="Unassembled WGS sequence"/>
</dbReference>
<dbReference type="GO" id="GO:0003700">
    <property type="term" value="F:DNA-binding transcription factor activity"/>
    <property type="evidence" value="ECO:0007669"/>
    <property type="project" value="TreeGrafter"/>
</dbReference>
<dbReference type="AlphaFoldDB" id="A0A2I2L214"/>
<evidence type="ECO:0000313" key="7">
    <source>
        <dbReference type="EMBL" id="SNQ51949.1"/>
    </source>
</evidence>
<dbReference type="Pfam" id="PF00440">
    <property type="entry name" value="TetR_N"/>
    <property type="match status" value="1"/>
</dbReference>
<dbReference type="PROSITE" id="PS50977">
    <property type="entry name" value="HTH_TETR_2"/>
    <property type="match status" value="1"/>
</dbReference>